<protein>
    <submittedName>
        <fullName evidence="2">Uncharacterized protein</fullName>
    </submittedName>
</protein>
<dbReference type="EMBL" id="UYYB01012474">
    <property type="protein sequence ID" value="VDM69505.1"/>
    <property type="molecule type" value="Genomic_DNA"/>
</dbReference>
<gene>
    <name evidence="2" type="ORF">SVUK_LOCUS4503</name>
</gene>
<organism evidence="2 3">
    <name type="scientific">Strongylus vulgaris</name>
    <name type="common">Blood worm</name>
    <dbReference type="NCBI Taxonomy" id="40348"/>
    <lineage>
        <taxon>Eukaryota</taxon>
        <taxon>Metazoa</taxon>
        <taxon>Ecdysozoa</taxon>
        <taxon>Nematoda</taxon>
        <taxon>Chromadorea</taxon>
        <taxon>Rhabditida</taxon>
        <taxon>Rhabditina</taxon>
        <taxon>Rhabditomorpha</taxon>
        <taxon>Strongyloidea</taxon>
        <taxon>Strongylidae</taxon>
        <taxon>Strongylus</taxon>
    </lineage>
</organism>
<evidence type="ECO:0000313" key="2">
    <source>
        <dbReference type="EMBL" id="VDM69505.1"/>
    </source>
</evidence>
<reference evidence="2 3" key="1">
    <citation type="submission" date="2018-11" db="EMBL/GenBank/DDBJ databases">
        <authorList>
            <consortium name="Pathogen Informatics"/>
        </authorList>
    </citation>
    <scope>NUCLEOTIDE SEQUENCE [LARGE SCALE GENOMIC DNA]</scope>
</reference>
<feature type="compositionally biased region" description="Low complexity" evidence="1">
    <location>
        <begin position="36"/>
        <end position="53"/>
    </location>
</feature>
<proteinExistence type="predicted"/>
<dbReference type="AlphaFoldDB" id="A0A3P7KE77"/>
<accession>A0A3P7KE77</accession>
<feature type="compositionally biased region" description="Polar residues" evidence="1">
    <location>
        <begin position="1"/>
        <end position="30"/>
    </location>
</feature>
<evidence type="ECO:0000256" key="1">
    <source>
        <dbReference type="SAM" id="MobiDB-lite"/>
    </source>
</evidence>
<dbReference type="Proteomes" id="UP000270094">
    <property type="component" value="Unassembled WGS sequence"/>
</dbReference>
<evidence type="ECO:0000313" key="3">
    <source>
        <dbReference type="Proteomes" id="UP000270094"/>
    </source>
</evidence>
<keyword evidence="3" id="KW-1185">Reference proteome</keyword>
<name>A0A3P7KE77_STRVU</name>
<feature type="region of interest" description="Disordered" evidence="1">
    <location>
        <begin position="1"/>
        <end position="64"/>
    </location>
</feature>
<sequence length="178" mass="19417">MRSEGETTGTSTRAYEPYNMNTPPTDQPSRVFNPYTGFSSSSTSAKCASGTTSPARERSRSPGTRVRFADTVEPAYGSVQRRPLTHPVKLNVNQKVPGSDVAGFSKIALGRRLRNLFNLHEGILLMMMTSRVTPCDSLSPLRAQAVTLSAAITVEVYHKAESPKLRRSSTPSVLRMPS</sequence>